<feature type="region of interest" description="Disordered" evidence="1">
    <location>
        <begin position="29"/>
        <end position="50"/>
    </location>
</feature>
<dbReference type="EMBL" id="KQ090380">
    <property type="protein sequence ID" value="KMS96411.1"/>
    <property type="molecule type" value="Genomic_DNA"/>
</dbReference>
<feature type="region of interest" description="Disordered" evidence="1">
    <location>
        <begin position="136"/>
        <end position="184"/>
    </location>
</feature>
<sequence length="221" mass="23632">MNFQPLIMCELWPEDFGFESPVIEICSRSVKTPKKPTSSSEKRPSKLSSLSSRLRNALYFLGNRNKGSGSNDEVRMKAKEDFRKVKGKKNKAMKNNTSQEEEVKAGKGQVNVPDSDSKVKMKPGVDKEAFILTSIDEGSNEFSGGAQAPQKRSGSGGESARAAGDAAGAASESRKGRKDGSVAVDLGGSIISGSMVVRRCVGGQVVRGGFQRRKENRGIGG</sequence>
<evidence type="ECO:0000313" key="3">
    <source>
        <dbReference type="Proteomes" id="UP000035740"/>
    </source>
</evidence>
<keyword evidence="3" id="KW-1185">Reference proteome</keyword>
<dbReference type="Gramene" id="KMS96411">
    <property type="protein sequence ID" value="KMS96411"/>
    <property type="gene ID" value="BVRB_9g225360"/>
</dbReference>
<proteinExistence type="predicted"/>
<evidence type="ECO:0000313" key="2">
    <source>
        <dbReference type="EMBL" id="KMS96411.1"/>
    </source>
</evidence>
<reference evidence="2 3" key="1">
    <citation type="journal article" date="2014" name="Nature">
        <title>The genome of the recently domesticated crop plant sugar beet (Beta vulgaris).</title>
        <authorList>
            <person name="Dohm J.C."/>
            <person name="Minoche A.E."/>
            <person name="Holtgrawe D."/>
            <person name="Capella-Gutierrez S."/>
            <person name="Zakrzewski F."/>
            <person name="Tafer H."/>
            <person name="Rupp O."/>
            <person name="Sorensen T.R."/>
            <person name="Stracke R."/>
            <person name="Reinhardt R."/>
            <person name="Goesmann A."/>
            <person name="Kraft T."/>
            <person name="Schulz B."/>
            <person name="Stadler P.F."/>
            <person name="Schmidt T."/>
            <person name="Gabaldon T."/>
            <person name="Lehrach H."/>
            <person name="Weisshaar B."/>
            <person name="Himmelbauer H."/>
        </authorList>
    </citation>
    <scope>NUCLEOTIDE SEQUENCE [LARGE SCALE GENOMIC DNA]</scope>
    <source>
        <tissue evidence="2">Taproot</tissue>
    </source>
</reference>
<accession>A0A0J8B5Y1</accession>
<gene>
    <name evidence="2" type="ORF">BVRB_9g225360</name>
</gene>
<feature type="region of interest" description="Disordered" evidence="1">
    <location>
        <begin position="84"/>
        <end position="118"/>
    </location>
</feature>
<dbReference type="Proteomes" id="UP000035740">
    <property type="component" value="Unassembled WGS sequence"/>
</dbReference>
<feature type="compositionally biased region" description="Low complexity" evidence="1">
    <location>
        <begin position="29"/>
        <end position="39"/>
    </location>
</feature>
<organism evidence="2 3">
    <name type="scientific">Beta vulgaris subsp. vulgaris</name>
    <name type="common">Beet</name>
    <dbReference type="NCBI Taxonomy" id="3555"/>
    <lineage>
        <taxon>Eukaryota</taxon>
        <taxon>Viridiplantae</taxon>
        <taxon>Streptophyta</taxon>
        <taxon>Embryophyta</taxon>
        <taxon>Tracheophyta</taxon>
        <taxon>Spermatophyta</taxon>
        <taxon>Magnoliopsida</taxon>
        <taxon>eudicotyledons</taxon>
        <taxon>Gunneridae</taxon>
        <taxon>Pentapetalae</taxon>
        <taxon>Caryophyllales</taxon>
        <taxon>Chenopodiaceae</taxon>
        <taxon>Betoideae</taxon>
        <taxon>Beta</taxon>
    </lineage>
</organism>
<dbReference type="AlphaFoldDB" id="A0A0J8B5Y1"/>
<protein>
    <submittedName>
        <fullName evidence="2">Uncharacterized protein</fullName>
    </submittedName>
</protein>
<evidence type="ECO:0000256" key="1">
    <source>
        <dbReference type="SAM" id="MobiDB-lite"/>
    </source>
</evidence>
<feature type="compositionally biased region" description="Low complexity" evidence="1">
    <location>
        <begin position="158"/>
        <end position="171"/>
    </location>
</feature>
<name>A0A0J8B5Y1_BETVV</name>